<dbReference type="InterPro" id="IPR036388">
    <property type="entry name" value="WH-like_DNA-bd_sf"/>
</dbReference>
<dbReference type="PANTHER" id="PTHR30363:SF44">
    <property type="entry name" value="AGA OPERON TRANSCRIPTIONAL REPRESSOR-RELATED"/>
    <property type="match status" value="1"/>
</dbReference>
<keyword evidence="3" id="KW-0804">Transcription</keyword>
<dbReference type="SUPFAM" id="SSF46785">
    <property type="entry name" value="Winged helix' DNA-binding domain"/>
    <property type="match status" value="1"/>
</dbReference>
<name>A0A328U2C6_9BACL</name>
<dbReference type="SMART" id="SM01134">
    <property type="entry name" value="DeoRC"/>
    <property type="match status" value="1"/>
</dbReference>
<dbReference type="InterPro" id="IPR036390">
    <property type="entry name" value="WH_DNA-bd_sf"/>
</dbReference>
<accession>A0A328U2C6</accession>
<gene>
    <name evidence="5" type="ORF">DL346_16775</name>
</gene>
<dbReference type="Gene3D" id="1.10.10.10">
    <property type="entry name" value="Winged helix-like DNA-binding domain superfamily/Winged helix DNA-binding domain"/>
    <property type="match status" value="1"/>
</dbReference>
<evidence type="ECO:0000256" key="1">
    <source>
        <dbReference type="ARBA" id="ARBA00023015"/>
    </source>
</evidence>
<dbReference type="InterPro" id="IPR037171">
    <property type="entry name" value="NagB/RpiA_transferase-like"/>
</dbReference>
<reference evidence="5 6" key="1">
    <citation type="submission" date="2018-06" db="EMBL/GenBank/DDBJ databases">
        <title>Paenibacillus montanisoli sp. nov., isolated from mountain area soil.</title>
        <authorList>
            <person name="Wu M."/>
        </authorList>
    </citation>
    <scope>NUCLEOTIDE SEQUENCE [LARGE SCALE GENOMIC DNA]</scope>
    <source>
        <strain evidence="5 6">RA17</strain>
    </source>
</reference>
<dbReference type="InterPro" id="IPR050313">
    <property type="entry name" value="Carb_Metab_HTH_regulators"/>
</dbReference>
<dbReference type="SUPFAM" id="SSF100950">
    <property type="entry name" value="NagB/RpiA/CoA transferase-like"/>
    <property type="match status" value="1"/>
</dbReference>
<dbReference type="PROSITE" id="PS00894">
    <property type="entry name" value="HTH_DEOR_1"/>
    <property type="match status" value="1"/>
</dbReference>
<keyword evidence="6" id="KW-1185">Reference proteome</keyword>
<comment type="caution">
    <text evidence="5">The sequence shown here is derived from an EMBL/GenBank/DDBJ whole genome shotgun (WGS) entry which is preliminary data.</text>
</comment>
<dbReference type="Gene3D" id="3.40.50.1360">
    <property type="match status" value="1"/>
</dbReference>
<dbReference type="InterPro" id="IPR014036">
    <property type="entry name" value="DeoR-like_C"/>
</dbReference>
<keyword evidence="1" id="KW-0805">Transcription regulation</keyword>
<dbReference type="EMBL" id="QLUW01000003">
    <property type="protein sequence ID" value="RAP75045.1"/>
    <property type="molecule type" value="Genomic_DNA"/>
</dbReference>
<evidence type="ECO:0000256" key="2">
    <source>
        <dbReference type="ARBA" id="ARBA00023125"/>
    </source>
</evidence>
<dbReference type="Proteomes" id="UP000249260">
    <property type="component" value="Unassembled WGS sequence"/>
</dbReference>
<dbReference type="PRINTS" id="PR00037">
    <property type="entry name" value="HTHLACR"/>
</dbReference>
<dbReference type="Pfam" id="PF08220">
    <property type="entry name" value="HTH_DeoR"/>
    <property type="match status" value="1"/>
</dbReference>
<evidence type="ECO:0000313" key="6">
    <source>
        <dbReference type="Proteomes" id="UP000249260"/>
    </source>
</evidence>
<dbReference type="PANTHER" id="PTHR30363">
    <property type="entry name" value="HTH-TYPE TRANSCRIPTIONAL REGULATOR SRLR-RELATED"/>
    <property type="match status" value="1"/>
</dbReference>
<evidence type="ECO:0000313" key="5">
    <source>
        <dbReference type="EMBL" id="RAP75045.1"/>
    </source>
</evidence>
<dbReference type="SMART" id="SM00420">
    <property type="entry name" value="HTH_DEOR"/>
    <property type="match status" value="1"/>
</dbReference>
<dbReference type="GO" id="GO:0003677">
    <property type="term" value="F:DNA binding"/>
    <property type="evidence" value="ECO:0007669"/>
    <property type="project" value="UniProtKB-KW"/>
</dbReference>
<evidence type="ECO:0000259" key="4">
    <source>
        <dbReference type="PROSITE" id="PS51000"/>
    </source>
</evidence>
<dbReference type="AlphaFoldDB" id="A0A328U2C6"/>
<evidence type="ECO:0000256" key="3">
    <source>
        <dbReference type="ARBA" id="ARBA00023163"/>
    </source>
</evidence>
<keyword evidence="2" id="KW-0238">DNA-binding</keyword>
<dbReference type="Pfam" id="PF00455">
    <property type="entry name" value="DeoRC"/>
    <property type="match status" value="1"/>
</dbReference>
<dbReference type="PROSITE" id="PS51000">
    <property type="entry name" value="HTH_DEOR_2"/>
    <property type="match status" value="1"/>
</dbReference>
<proteinExistence type="predicted"/>
<protein>
    <recommendedName>
        <fullName evidence="4">HTH deoR-type domain-containing protein</fullName>
    </recommendedName>
</protein>
<feature type="domain" description="HTH deoR-type" evidence="4">
    <location>
        <begin position="19"/>
        <end position="74"/>
    </location>
</feature>
<organism evidence="5 6">
    <name type="scientific">Paenibacillus montanisoli</name>
    <dbReference type="NCBI Taxonomy" id="2081970"/>
    <lineage>
        <taxon>Bacteria</taxon>
        <taxon>Bacillati</taxon>
        <taxon>Bacillota</taxon>
        <taxon>Bacilli</taxon>
        <taxon>Bacillales</taxon>
        <taxon>Paenibacillaceae</taxon>
        <taxon>Paenibacillus</taxon>
    </lineage>
</organism>
<dbReference type="GO" id="GO:0003700">
    <property type="term" value="F:DNA-binding transcription factor activity"/>
    <property type="evidence" value="ECO:0007669"/>
    <property type="project" value="InterPro"/>
</dbReference>
<sequence length="274" mass="30593">MFICVKMSEKNDEGLCMLPLQRKQALLTYLARQGAATMKELSDHFGVSEMTIRRDIQLLEQENRVQRSHGGVIYRELASGGEEPDLATKQAHNVDVKERLALYAAEHFVKSRDVLILENGTTVSRMAEHLSAFDQLTLLTNGMDTLSRFRPFVSERHAIICCGGMLREVSGTFVGPVAEQFFAEYHADTLFLSALGFNPEAGFTDPNLLDTQVKKAMIRSAKKVVMLLDSSKLGKRYFSTVAHLADIDVLVTDEGISDEHKQLMEESGVELHTV</sequence>
<dbReference type="InterPro" id="IPR001034">
    <property type="entry name" value="DeoR_HTH"/>
</dbReference>
<dbReference type="InterPro" id="IPR018356">
    <property type="entry name" value="Tscrpt_reg_HTH_DeoR_CS"/>
</dbReference>